<dbReference type="VEuPathDB" id="FungiDB:RhiirFUN_013495"/>
<organism evidence="3 4">
    <name type="scientific">Rhizophagus irregularis</name>
    <dbReference type="NCBI Taxonomy" id="588596"/>
    <lineage>
        <taxon>Eukaryota</taxon>
        <taxon>Fungi</taxon>
        <taxon>Fungi incertae sedis</taxon>
        <taxon>Mucoromycota</taxon>
        <taxon>Glomeromycotina</taxon>
        <taxon>Glomeromycetes</taxon>
        <taxon>Glomerales</taxon>
        <taxon>Glomeraceae</taxon>
        <taxon>Rhizophagus</taxon>
    </lineage>
</organism>
<gene>
    <name evidence="3" type="ORF">CHRIB12_LOCUS21871</name>
</gene>
<feature type="region of interest" description="Disordered" evidence="2">
    <location>
        <begin position="78"/>
        <end position="101"/>
    </location>
</feature>
<feature type="coiled-coil region" evidence="1">
    <location>
        <begin position="106"/>
        <end position="147"/>
    </location>
</feature>
<protein>
    <submittedName>
        <fullName evidence="3">Uncharacterized protein</fullName>
    </submittedName>
</protein>
<keyword evidence="1" id="KW-0175">Coiled coil</keyword>
<evidence type="ECO:0000256" key="2">
    <source>
        <dbReference type="SAM" id="MobiDB-lite"/>
    </source>
</evidence>
<proteinExistence type="predicted"/>
<name>A0A915ZU39_9GLOM</name>
<dbReference type="Proteomes" id="UP000684084">
    <property type="component" value="Unassembled WGS sequence"/>
</dbReference>
<evidence type="ECO:0000313" key="4">
    <source>
        <dbReference type="Proteomes" id="UP000684084"/>
    </source>
</evidence>
<comment type="caution">
    <text evidence="3">The sequence shown here is derived from an EMBL/GenBank/DDBJ whole genome shotgun (WGS) entry which is preliminary data.</text>
</comment>
<sequence length="154" mass="18070">MNYFSYGFIHFKFVEQTNKFFNFVKKKELIGPHRKYIKFKLSTANPTEINIGDIEFVGPSKKNQIELKINSFFKQSKGNTASNKNNAQNSSIGKGNMASNNAQNPFIEMERKILELRLKKQNLEIELYEQEEKIKKIKENLQKVEDLKTLIQFK</sequence>
<evidence type="ECO:0000256" key="1">
    <source>
        <dbReference type="SAM" id="Coils"/>
    </source>
</evidence>
<dbReference type="AlphaFoldDB" id="A0A915ZU39"/>
<dbReference type="OrthoDB" id="2381167at2759"/>
<reference evidence="3" key="1">
    <citation type="submission" date="2020-05" db="EMBL/GenBank/DDBJ databases">
        <authorList>
            <person name="Rincon C."/>
            <person name="Sanders R I."/>
            <person name="Robbins C."/>
            <person name="Chaturvedi A."/>
        </authorList>
    </citation>
    <scope>NUCLEOTIDE SEQUENCE</scope>
    <source>
        <strain evidence="3">CHB12</strain>
    </source>
</reference>
<accession>A0A915ZU39</accession>
<evidence type="ECO:0000313" key="3">
    <source>
        <dbReference type="EMBL" id="CAB5391245.1"/>
    </source>
</evidence>
<dbReference type="EMBL" id="CAGKOT010000072">
    <property type="protein sequence ID" value="CAB5391245.1"/>
    <property type="molecule type" value="Genomic_DNA"/>
</dbReference>